<keyword evidence="2" id="KW-1185">Reference proteome</keyword>
<dbReference type="EMBL" id="MCGE01000007">
    <property type="protein sequence ID" value="ORZ19592.1"/>
    <property type="molecule type" value="Genomic_DNA"/>
</dbReference>
<reference evidence="1 2" key="1">
    <citation type="submission" date="2016-07" db="EMBL/GenBank/DDBJ databases">
        <title>Pervasive Adenine N6-methylation of Active Genes in Fungi.</title>
        <authorList>
            <consortium name="DOE Joint Genome Institute"/>
            <person name="Mondo S.J."/>
            <person name="Dannebaum R.O."/>
            <person name="Kuo R.C."/>
            <person name="Labutti K."/>
            <person name="Haridas S."/>
            <person name="Kuo A."/>
            <person name="Salamov A."/>
            <person name="Ahrendt S.R."/>
            <person name="Lipzen A."/>
            <person name="Sullivan W."/>
            <person name="Andreopoulos W.B."/>
            <person name="Clum A."/>
            <person name="Lindquist E."/>
            <person name="Daum C."/>
            <person name="Ramamoorthy G.K."/>
            <person name="Gryganskyi A."/>
            <person name="Culley D."/>
            <person name="Magnuson J.K."/>
            <person name="James T.Y."/>
            <person name="O'Malley M.A."/>
            <person name="Stajich J.E."/>
            <person name="Spatafora J.W."/>
            <person name="Visel A."/>
            <person name="Grigoriev I.V."/>
        </authorList>
    </citation>
    <scope>NUCLEOTIDE SEQUENCE [LARGE SCALE GENOMIC DNA]</scope>
    <source>
        <strain evidence="1 2">NRRL 1336</strain>
    </source>
</reference>
<gene>
    <name evidence="1" type="ORF">BCR42DRAFT_390249</name>
</gene>
<evidence type="ECO:0000313" key="1">
    <source>
        <dbReference type="EMBL" id="ORZ19592.1"/>
    </source>
</evidence>
<accession>A0A1X2INK4</accession>
<comment type="caution">
    <text evidence="1">The sequence shown here is derived from an EMBL/GenBank/DDBJ whole genome shotgun (WGS) entry which is preliminary data.</text>
</comment>
<evidence type="ECO:0000313" key="2">
    <source>
        <dbReference type="Proteomes" id="UP000193560"/>
    </source>
</evidence>
<dbReference type="AlphaFoldDB" id="A0A1X2INK4"/>
<proteinExistence type="predicted"/>
<dbReference type="Proteomes" id="UP000193560">
    <property type="component" value="Unassembled WGS sequence"/>
</dbReference>
<sequence>MACLEKQIINEFFGFRAMVERRSRRESTVTTLLMIRTIHTLYGKKKGRSQTSNLESGNSTVSNKAIRIFINASIFGKSEVMEGAPAVIRGVKVPTTFRAVSNFLSEFAMKSHTIIRVSVMNFGRLTTAMTIVRIQFTKNLGVIFFFVQSGRELSYILIFRLSRSAKKSMPGRCKKMNNNNAIRLGFYSTRKAFSDPKDCRCVAVKYFDITSLLAP</sequence>
<protein>
    <submittedName>
        <fullName evidence="1">Uncharacterized protein</fullName>
    </submittedName>
</protein>
<organism evidence="1 2">
    <name type="scientific">Absidia repens</name>
    <dbReference type="NCBI Taxonomy" id="90262"/>
    <lineage>
        <taxon>Eukaryota</taxon>
        <taxon>Fungi</taxon>
        <taxon>Fungi incertae sedis</taxon>
        <taxon>Mucoromycota</taxon>
        <taxon>Mucoromycotina</taxon>
        <taxon>Mucoromycetes</taxon>
        <taxon>Mucorales</taxon>
        <taxon>Cunninghamellaceae</taxon>
        <taxon>Absidia</taxon>
    </lineage>
</organism>
<name>A0A1X2INK4_9FUNG</name>